<keyword evidence="3" id="KW-1185">Reference proteome</keyword>
<proteinExistence type="predicted"/>
<dbReference type="Pfam" id="PF07059">
    <property type="entry name" value="EDR2_C"/>
    <property type="match status" value="1"/>
</dbReference>
<dbReference type="Proteomes" id="UP001165190">
    <property type="component" value="Unassembled WGS sequence"/>
</dbReference>
<reference evidence="2" key="1">
    <citation type="submission" date="2023-05" db="EMBL/GenBank/DDBJ databases">
        <title>Genome and transcriptome analyses reveal genes involved in the formation of fine ridges on petal epidermal cells in Hibiscus trionum.</title>
        <authorList>
            <person name="Koshimizu S."/>
            <person name="Masuda S."/>
            <person name="Ishii T."/>
            <person name="Shirasu K."/>
            <person name="Hoshino A."/>
            <person name="Arita M."/>
        </authorList>
    </citation>
    <scope>NUCLEOTIDE SEQUENCE</scope>
    <source>
        <strain evidence="2">Hamamatsu line</strain>
    </source>
</reference>
<feature type="domain" description="Protein ENHANCED DISEASE RESISTANCE 2 C-terminal" evidence="1">
    <location>
        <begin position="5"/>
        <end position="65"/>
    </location>
</feature>
<dbReference type="InterPro" id="IPR045096">
    <property type="entry name" value="EDR2-like"/>
</dbReference>
<evidence type="ECO:0000259" key="1">
    <source>
        <dbReference type="Pfam" id="PF07059"/>
    </source>
</evidence>
<dbReference type="PANTHER" id="PTHR12136:SF103">
    <property type="entry name" value="PROTEIN ENHANCED DISEASE RESISTANCE 2-LIKE"/>
    <property type="match status" value="1"/>
</dbReference>
<dbReference type="OrthoDB" id="1726159at2759"/>
<dbReference type="PANTHER" id="PTHR12136">
    <property type="entry name" value="ENHANCED DISEASE RESISTANCE-RELATED"/>
    <property type="match status" value="1"/>
</dbReference>
<accession>A0A9W7M081</accession>
<organism evidence="2 3">
    <name type="scientific">Hibiscus trionum</name>
    <name type="common">Flower of an hour</name>
    <dbReference type="NCBI Taxonomy" id="183268"/>
    <lineage>
        <taxon>Eukaryota</taxon>
        <taxon>Viridiplantae</taxon>
        <taxon>Streptophyta</taxon>
        <taxon>Embryophyta</taxon>
        <taxon>Tracheophyta</taxon>
        <taxon>Spermatophyta</taxon>
        <taxon>Magnoliopsida</taxon>
        <taxon>eudicotyledons</taxon>
        <taxon>Gunneridae</taxon>
        <taxon>Pentapetalae</taxon>
        <taxon>rosids</taxon>
        <taxon>malvids</taxon>
        <taxon>Malvales</taxon>
        <taxon>Malvaceae</taxon>
        <taxon>Malvoideae</taxon>
        <taxon>Hibiscus</taxon>
    </lineage>
</organism>
<evidence type="ECO:0000313" key="2">
    <source>
        <dbReference type="EMBL" id="GMI83389.1"/>
    </source>
</evidence>
<dbReference type="AlphaFoldDB" id="A0A9W7M081"/>
<gene>
    <name evidence="2" type="ORF">HRI_002008200</name>
</gene>
<dbReference type="EMBL" id="BSYR01000019">
    <property type="protein sequence ID" value="GMI83389.1"/>
    <property type="molecule type" value="Genomic_DNA"/>
</dbReference>
<comment type="caution">
    <text evidence="2">The sequence shown here is derived from an EMBL/GenBank/DDBJ whole genome shotgun (WGS) entry which is preliminary data.</text>
</comment>
<sequence length="66" mass="7857">MQLKDGSEFFFIINFQVPATSRYTRAMYYMMKSPLEDHPLLYKFVNGYDAFRNSRFKVIPYISKGS</sequence>
<name>A0A9W7M081_HIBTR</name>
<evidence type="ECO:0000313" key="3">
    <source>
        <dbReference type="Proteomes" id="UP001165190"/>
    </source>
</evidence>
<protein>
    <recommendedName>
        <fullName evidence="1">Protein ENHANCED DISEASE RESISTANCE 2 C-terminal domain-containing protein</fullName>
    </recommendedName>
</protein>
<dbReference type="InterPro" id="IPR009769">
    <property type="entry name" value="EDR2_C"/>
</dbReference>